<keyword evidence="6" id="KW-0675">Receptor</keyword>
<organism evidence="11 13">
    <name type="scientific">Adineta ricciae</name>
    <name type="common">Rotifer</name>
    <dbReference type="NCBI Taxonomy" id="249248"/>
    <lineage>
        <taxon>Eukaryota</taxon>
        <taxon>Metazoa</taxon>
        <taxon>Spiralia</taxon>
        <taxon>Gnathifera</taxon>
        <taxon>Rotifera</taxon>
        <taxon>Eurotatoria</taxon>
        <taxon>Bdelloidea</taxon>
        <taxon>Adinetida</taxon>
        <taxon>Adinetidae</taxon>
        <taxon>Adineta</taxon>
    </lineage>
</organism>
<keyword evidence="5 8" id="KW-0472">Membrane</keyword>
<feature type="transmembrane region" description="Helical" evidence="8">
    <location>
        <begin position="278"/>
        <end position="302"/>
    </location>
</feature>
<gene>
    <name evidence="11" type="ORF">EDS130_LOCUS24155</name>
    <name evidence="10" type="ORF">XAT740_LOCUS5068</name>
</gene>
<proteinExistence type="predicted"/>
<evidence type="ECO:0000256" key="7">
    <source>
        <dbReference type="ARBA" id="ARBA00023224"/>
    </source>
</evidence>
<keyword evidence="2 8" id="KW-0812">Transmembrane</keyword>
<dbReference type="SUPFAM" id="SSF81321">
    <property type="entry name" value="Family A G protein-coupled receptor-like"/>
    <property type="match status" value="1"/>
</dbReference>
<feature type="transmembrane region" description="Helical" evidence="8">
    <location>
        <begin position="58"/>
        <end position="81"/>
    </location>
</feature>
<dbReference type="PANTHER" id="PTHR24243">
    <property type="entry name" value="G-PROTEIN COUPLED RECEPTOR"/>
    <property type="match status" value="1"/>
</dbReference>
<feature type="transmembrane region" description="Helical" evidence="8">
    <location>
        <begin position="180"/>
        <end position="208"/>
    </location>
</feature>
<evidence type="ECO:0000313" key="12">
    <source>
        <dbReference type="Proteomes" id="UP000663828"/>
    </source>
</evidence>
<name>A0A814UWI6_ADIRI</name>
<feature type="transmembrane region" description="Helical" evidence="8">
    <location>
        <begin position="12"/>
        <end position="37"/>
    </location>
</feature>
<dbReference type="PRINTS" id="PR00237">
    <property type="entry name" value="GPCRRHODOPSN"/>
</dbReference>
<dbReference type="GO" id="GO:0004930">
    <property type="term" value="F:G protein-coupled receptor activity"/>
    <property type="evidence" value="ECO:0007669"/>
    <property type="project" value="UniProtKB-KW"/>
</dbReference>
<evidence type="ECO:0000313" key="13">
    <source>
        <dbReference type="Proteomes" id="UP000663852"/>
    </source>
</evidence>
<dbReference type="Proteomes" id="UP000663852">
    <property type="component" value="Unassembled WGS sequence"/>
</dbReference>
<comment type="caution">
    <text evidence="11">The sequence shown here is derived from an EMBL/GenBank/DDBJ whole genome shotgun (WGS) entry which is preliminary data.</text>
</comment>
<evidence type="ECO:0000256" key="1">
    <source>
        <dbReference type="ARBA" id="ARBA00004141"/>
    </source>
</evidence>
<keyword evidence="3 8" id="KW-1133">Transmembrane helix</keyword>
<evidence type="ECO:0000256" key="8">
    <source>
        <dbReference type="SAM" id="Phobius"/>
    </source>
</evidence>
<evidence type="ECO:0000259" key="9">
    <source>
        <dbReference type="PROSITE" id="PS50262"/>
    </source>
</evidence>
<evidence type="ECO:0000256" key="5">
    <source>
        <dbReference type="ARBA" id="ARBA00023136"/>
    </source>
</evidence>
<reference evidence="11" key="1">
    <citation type="submission" date="2021-02" db="EMBL/GenBank/DDBJ databases">
        <authorList>
            <person name="Nowell W R."/>
        </authorList>
    </citation>
    <scope>NUCLEOTIDE SEQUENCE</scope>
</reference>
<feature type="transmembrane region" description="Helical" evidence="8">
    <location>
        <begin position="144"/>
        <end position="164"/>
    </location>
</feature>
<evidence type="ECO:0000256" key="3">
    <source>
        <dbReference type="ARBA" id="ARBA00022989"/>
    </source>
</evidence>
<sequence>MDQLDAISNQIMIIAGILMYIFGSIGNILNIWVFSIWSRSPNQSQKHYRHSQTSNSSLYLLASSIANLFVIIYPLLTRIMFDGYHYRVTSNNVLIFCKLRFYVLHTFDLISLICICMATFDRYLVSSRKVRLRKLSTRRQQTKLIILFLIVLIGLHSVPIMIFFDVSSTGKCTILSTNYLYYYLCTIQIVLHGIIPIIFLSIFGLLTFKQLKRIKTRSYSHHQHYHKRQRGISSDKQLSRMLLLMSLAIILSSIPYCIEQSLNVMFIRDDRLNSSDFFFFHVISHILFYTNPVTSFYIYYISTPNFRIQVKRIIFCQKRVHYVLYYQVARVSSTHSTSVNIYSKTSLTERSSKPTIL</sequence>
<dbReference type="PANTHER" id="PTHR24243:SF230">
    <property type="entry name" value="G-PROTEIN COUPLED RECEPTORS FAMILY 1 PROFILE DOMAIN-CONTAINING PROTEIN"/>
    <property type="match status" value="1"/>
</dbReference>
<keyword evidence="7" id="KW-0807">Transducer</keyword>
<accession>A0A814UWI6</accession>
<dbReference type="EMBL" id="CAJNOJ010000135">
    <property type="protein sequence ID" value="CAF1179411.1"/>
    <property type="molecule type" value="Genomic_DNA"/>
</dbReference>
<feature type="domain" description="G-protein coupled receptors family 1 profile" evidence="9">
    <location>
        <begin position="26"/>
        <end position="299"/>
    </location>
</feature>
<feature type="transmembrane region" description="Helical" evidence="8">
    <location>
        <begin position="238"/>
        <end position="258"/>
    </location>
</feature>
<keyword evidence="4" id="KW-0297">G-protein coupled receptor</keyword>
<dbReference type="AlphaFoldDB" id="A0A814UWI6"/>
<evidence type="ECO:0000313" key="11">
    <source>
        <dbReference type="EMBL" id="CAF1179411.1"/>
    </source>
</evidence>
<dbReference type="PROSITE" id="PS50262">
    <property type="entry name" value="G_PROTEIN_RECEP_F1_2"/>
    <property type="match status" value="1"/>
</dbReference>
<keyword evidence="12" id="KW-1185">Reference proteome</keyword>
<evidence type="ECO:0000313" key="10">
    <source>
        <dbReference type="EMBL" id="CAF0842934.1"/>
    </source>
</evidence>
<feature type="transmembrane region" description="Helical" evidence="8">
    <location>
        <begin position="101"/>
        <end position="124"/>
    </location>
</feature>
<dbReference type="EMBL" id="CAJNOR010000215">
    <property type="protein sequence ID" value="CAF0842934.1"/>
    <property type="molecule type" value="Genomic_DNA"/>
</dbReference>
<comment type="subcellular location">
    <subcellularLocation>
        <location evidence="1">Membrane</location>
        <topology evidence="1">Multi-pass membrane protein</topology>
    </subcellularLocation>
</comment>
<dbReference type="OrthoDB" id="10043970at2759"/>
<dbReference type="Pfam" id="PF00001">
    <property type="entry name" value="7tm_1"/>
    <property type="match status" value="1"/>
</dbReference>
<dbReference type="Gene3D" id="1.20.1070.10">
    <property type="entry name" value="Rhodopsin 7-helix transmembrane proteins"/>
    <property type="match status" value="1"/>
</dbReference>
<dbReference type="Proteomes" id="UP000663828">
    <property type="component" value="Unassembled WGS sequence"/>
</dbReference>
<protein>
    <recommendedName>
        <fullName evidence="9">G-protein coupled receptors family 1 profile domain-containing protein</fullName>
    </recommendedName>
</protein>
<dbReference type="InterPro" id="IPR000276">
    <property type="entry name" value="GPCR_Rhodpsn"/>
</dbReference>
<dbReference type="InterPro" id="IPR017452">
    <property type="entry name" value="GPCR_Rhodpsn_7TM"/>
</dbReference>
<evidence type="ECO:0000256" key="2">
    <source>
        <dbReference type="ARBA" id="ARBA00022692"/>
    </source>
</evidence>
<evidence type="ECO:0000256" key="6">
    <source>
        <dbReference type="ARBA" id="ARBA00023170"/>
    </source>
</evidence>
<dbReference type="GO" id="GO:0005886">
    <property type="term" value="C:plasma membrane"/>
    <property type="evidence" value="ECO:0007669"/>
    <property type="project" value="TreeGrafter"/>
</dbReference>
<evidence type="ECO:0000256" key="4">
    <source>
        <dbReference type="ARBA" id="ARBA00023040"/>
    </source>
</evidence>